<evidence type="ECO:0000313" key="2">
    <source>
        <dbReference type="EMBL" id="MFC4294428.1"/>
    </source>
</evidence>
<proteinExistence type="predicted"/>
<dbReference type="GO" id="GO:0016301">
    <property type="term" value="F:kinase activity"/>
    <property type="evidence" value="ECO:0007669"/>
    <property type="project" value="UniProtKB-KW"/>
</dbReference>
<protein>
    <submittedName>
        <fullName evidence="2">Tyrosine-protein kinase family protein</fullName>
    </submittedName>
</protein>
<dbReference type="RefSeq" id="WP_379537878.1">
    <property type="nucleotide sequence ID" value="NZ_JBHSDR010000003.1"/>
</dbReference>
<dbReference type="PANTHER" id="PTHR32309">
    <property type="entry name" value="TYROSINE-PROTEIN KINASE"/>
    <property type="match status" value="1"/>
</dbReference>
<accession>A0ABV8RMW4</accession>
<keyword evidence="3" id="KW-1185">Reference proteome</keyword>
<evidence type="ECO:0000313" key="3">
    <source>
        <dbReference type="Proteomes" id="UP001595828"/>
    </source>
</evidence>
<feature type="transmembrane region" description="Helical" evidence="1">
    <location>
        <begin position="142"/>
        <end position="159"/>
    </location>
</feature>
<dbReference type="InterPro" id="IPR027417">
    <property type="entry name" value="P-loop_NTPase"/>
</dbReference>
<feature type="transmembrane region" description="Helical" evidence="1">
    <location>
        <begin position="76"/>
        <end position="98"/>
    </location>
</feature>
<keyword evidence="1" id="KW-0472">Membrane</keyword>
<dbReference type="SUPFAM" id="SSF52540">
    <property type="entry name" value="P-loop containing nucleoside triphosphate hydrolases"/>
    <property type="match status" value="1"/>
</dbReference>
<keyword evidence="1" id="KW-1133">Transmembrane helix</keyword>
<comment type="caution">
    <text evidence="2">The sequence shown here is derived from an EMBL/GenBank/DDBJ whole genome shotgun (WGS) entry which is preliminary data.</text>
</comment>
<keyword evidence="2" id="KW-0808">Transferase</keyword>
<feature type="transmembrane region" description="Helical" evidence="1">
    <location>
        <begin position="118"/>
        <end position="135"/>
    </location>
</feature>
<name>A0ABV8RMW4_9SPHN</name>
<gene>
    <name evidence="2" type="ORF">ACFO0A_05070</name>
</gene>
<dbReference type="Gene3D" id="3.40.50.300">
    <property type="entry name" value="P-loop containing nucleotide triphosphate hydrolases"/>
    <property type="match status" value="1"/>
</dbReference>
<feature type="transmembrane region" description="Helical" evidence="1">
    <location>
        <begin position="193"/>
        <end position="213"/>
    </location>
</feature>
<feature type="transmembrane region" description="Helical" evidence="1">
    <location>
        <begin position="165"/>
        <end position="181"/>
    </location>
</feature>
<organism evidence="2 3">
    <name type="scientific">Novosphingobium tardum</name>
    <dbReference type="NCBI Taxonomy" id="1538021"/>
    <lineage>
        <taxon>Bacteria</taxon>
        <taxon>Pseudomonadati</taxon>
        <taxon>Pseudomonadota</taxon>
        <taxon>Alphaproteobacteria</taxon>
        <taxon>Sphingomonadales</taxon>
        <taxon>Sphingomonadaceae</taxon>
        <taxon>Novosphingobium</taxon>
    </lineage>
</organism>
<dbReference type="Proteomes" id="UP001595828">
    <property type="component" value="Unassembled WGS sequence"/>
</dbReference>
<sequence length="366" mass="38376">MLQLLRLPPSLWTALPGRGDIAAALDLAGSGATWQPLSISPPRTFASLLSLVPPLLMMAATASASPATRRTLLQTLVELVLLSALVGMAQVATGAEVLRFYSNSHMGYLTGFQANRNAQADVLAIAVMGTAALYYDHSSRRSAGWAISCVVMLLLALLLTGSRAGVAIGTLVTAFAALWLGRTRVPALGRVNAPIAAAALAVTLAAGWASGLFGKLAQRGSFGGEARPQLAAHQFAAVEPNLTLIPSGPIPPSPTELLSTSRFSKLLDEMEDQFDVVVIDSPPVLGLADAPLISALVDGVVMVVEANGARRGSTRSALGRLRMMNSTILGAVLTKFRPEAGTNRYSAYYGAQYYHYKDSETAPAAY</sequence>
<keyword evidence="2" id="KW-0418">Kinase</keyword>
<keyword evidence="1" id="KW-0812">Transmembrane</keyword>
<feature type="transmembrane region" description="Helical" evidence="1">
    <location>
        <begin position="44"/>
        <end position="64"/>
    </location>
</feature>
<dbReference type="InterPro" id="IPR050445">
    <property type="entry name" value="Bact_polysacc_biosynth/exp"/>
</dbReference>
<dbReference type="EMBL" id="JBHSDR010000003">
    <property type="protein sequence ID" value="MFC4294428.1"/>
    <property type="molecule type" value="Genomic_DNA"/>
</dbReference>
<evidence type="ECO:0000256" key="1">
    <source>
        <dbReference type="SAM" id="Phobius"/>
    </source>
</evidence>
<dbReference type="PANTHER" id="PTHR32309:SF13">
    <property type="entry name" value="FERRIC ENTEROBACTIN TRANSPORT PROTEIN FEPE"/>
    <property type="match status" value="1"/>
</dbReference>
<reference evidence="3" key="1">
    <citation type="journal article" date="2019" name="Int. J. Syst. Evol. Microbiol.">
        <title>The Global Catalogue of Microorganisms (GCM) 10K type strain sequencing project: providing services to taxonomists for standard genome sequencing and annotation.</title>
        <authorList>
            <consortium name="The Broad Institute Genomics Platform"/>
            <consortium name="The Broad Institute Genome Sequencing Center for Infectious Disease"/>
            <person name="Wu L."/>
            <person name="Ma J."/>
        </authorList>
    </citation>
    <scope>NUCLEOTIDE SEQUENCE [LARGE SCALE GENOMIC DNA]</scope>
    <source>
        <strain evidence="3">CGMCC 1.12989</strain>
    </source>
</reference>